<feature type="signal peptide" evidence="2">
    <location>
        <begin position="1"/>
        <end position="19"/>
    </location>
</feature>
<sequence>MRAFLLLFLVSVVSLVACGGDEKGGDGGAGPGASGPGGGGAGGGGSGGGGSGGMGGGSSTGGGSAAGGSGGGCALPAGVEYNDMGCLTYQGASAVCGYTSDGGACELGVSCMASTDEGQCKINCEMGTTIKCYKEADVKCLVDAVCAGDCDALKACGWVL</sequence>
<protein>
    <recommendedName>
        <fullName evidence="5">PE-PGRS family protein</fullName>
    </recommendedName>
</protein>
<evidence type="ECO:0000313" key="4">
    <source>
        <dbReference type="Proteomes" id="UP001221411"/>
    </source>
</evidence>
<reference evidence="3 4" key="1">
    <citation type="submission" date="2022-11" db="EMBL/GenBank/DDBJ databases">
        <title>Minimal conservation of predation-associated metabolite biosynthetic gene clusters underscores biosynthetic potential of Myxococcota including descriptions for ten novel species: Archangium lansinium sp. nov., Myxococcus landrumus sp. nov., Nannocystis bai.</title>
        <authorList>
            <person name="Ahearne A."/>
            <person name="Stevens C."/>
            <person name="Dowd S."/>
        </authorList>
    </citation>
    <scope>NUCLEOTIDE SEQUENCE [LARGE SCALE GENOMIC DNA]</scope>
    <source>
        <strain evidence="3 4">RJM3</strain>
    </source>
</reference>
<keyword evidence="2" id="KW-0732">Signal</keyword>
<keyword evidence="4" id="KW-1185">Reference proteome</keyword>
<evidence type="ECO:0008006" key="5">
    <source>
        <dbReference type="Google" id="ProtNLM"/>
    </source>
</evidence>
<evidence type="ECO:0000313" key="3">
    <source>
        <dbReference type="EMBL" id="MDC0745992.1"/>
    </source>
</evidence>
<proteinExistence type="predicted"/>
<dbReference type="PROSITE" id="PS51257">
    <property type="entry name" value="PROKAR_LIPOPROTEIN"/>
    <property type="match status" value="1"/>
</dbReference>
<feature type="region of interest" description="Disordered" evidence="1">
    <location>
        <begin position="26"/>
        <end position="69"/>
    </location>
</feature>
<evidence type="ECO:0000256" key="2">
    <source>
        <dbReference type="SAM" id="SignalP"/>
    </source>
</evidence>
<dbReference type="RefSeq" id="WP_271924058.1">
    <property type="nucleotide sequence ID" value="NZ_JAQNDO010000001.1"/>
</dbReference>
<name>A0ABT5EYJ8_9BACT</name>
<dbReference type="EMBL" id="JAQNDO010000001">
    <property type="protein sequence ID" value="MDC0745992.1"/>
    <property type="molecule type" value="Genomic_DNA"/>
</dbReference>
<evidence type="ECO:0000256" key="1">
    <source>
        <dbReference type="SAM" id="MobiDB-lite"/>
    </source>
</evidence>
<accession>A0ABT5EYJ8</accession>
<feature type="chain" id="PRO_5045917789" description="PE-PGRS family protein" evidence="2">
    <location>
        <begin position="20"/>
        <end position="160"/>
    </location>
</feature>
<comment type="caution">
    <text evidence="3">The sequence shown here is derived from an EMBL/GenBank/DDBJ whole genome shotgun (WGS) entry which is preliminary data.</text>
</comment>
<organism evidence="3 4">
    <name type="scientific">Polyangium mundeleinium</name>
    <dbReference type="NCBI Taxonomy" id="2995306"/>
    <lineage>
        <taxon>Bacteria</taxon>
        <taxon>Pseudomonadati</taxon>
        <taxon>Myxococcota</taxon>
        <taxon>Polyangia</taxon>
        <taxon>Polyangiales</taxon>
        <taxon>Polyangiaceae</taxon>
        <taxon>Polyangium</taxon>
    </lineage>
</organism>
<gene>
    <name evidence="3" type="ORF">POL67_31990</name>
</gene>
<dbReference type="Proteomes" id="UP001221411">
    <property type="component" value="Unassembled WGS sequence"/>
</dbReference>